<feature type="non-terminal residue" evidence="1">
    <location>
        <position position="93"/>
    </location>
</feature>
<evidence type="ECO:0000313" key="1">
    <source>
        <dbReference type="EMBL" id="GAI26347.1"/>
    </source>
</evidence>
<accession>X1M418</accession>
<sequence length="93" mass="10184">MKDNSQLVEAYLASLHDIHQTGGGVKEESYYGTLENLLNGIGKSLKPQVRCVFQLMNRGAGRPDGGLFTKEQWAQGNEQNPLLGQVPSRGVIE</sequence>
<comment type="caution">
    <text evidence="1">The sequence shown here is derived from an EMBL/GenBank/DDBJ whole genome shotgun (WGS) entry which is preliminary data.</text>
</comment>
<protein>
    <submittedName>
        <fullName evidence="1">Uncharacterized protein</fullName>
    </submittedName>
</protein>
<dbReference type="EMBL" id="BARV01016384">
    <property type="protein sequence ID" value="GAI26347.1"/>
    <property type="molecule type" value="Genomic_DNA"/>
</dbReference>
<organism evidence="1">
    <name type="scientific">marine sediment metagenome</name>
    <dbReference type="NCBI Taxonomy" id="412755"/>
    <lineage>
        <taxon>unclassified sequences</taxon>
        <taxon>metagenomes</taxon>
        <taxon>ecological metagenomes</taxon>
    </lineage>
</organism>
<dbReference type="AlphaFoldDB" id="X1M418"/>
<proteinExistence type="predicted"/>
<name>X1M418_9ZZZZ</name>
<reference evidence="1" key="1">
    <citation type="journal article" date="2014" name="Front. Microbiol.">
        <title>High frequency of phylogenetically diverse reductive dehalogenase-homologous genes in deep subseafloor sedimentary metagenomes.</title>
        <authorList>
            <person name="Kawai M."/>
            <person name="Futagami T."/>
            <person name="Toyoda A."/>
            <person name="Takaki Y."/>
            <person name="Nishi S."/>
            <person name="Hori S."/>
            <person name="Arai W."/>
            <person name="Tsubouchi T."/>
            <person name="Morono Y."/>
            <person name="Uchiyama I."/>
            <person name="Ito T."/>
            <person name="Fujiyama A."/>
            <person name="Inagaki F."/>
            <person name="Takami H."/>
        </authorList>
    </citation>
    <scope>NUCLEOTIDE SEQUENCE</scope>
    <source>
        <strain evidence="1">Expedition CK06-06</strain>
    </source>
</reference>
<gene>
    <name evidence="1" type="ORF">S06H3_28126</name>
</gene>